<feature type="compositionally biased region" description="Basic and acidic residues" evidence="1">
    <location>
        <begin position="215"/>
        <end position="239"/>
    </location>
</feature>
<dbReference type="InterPro" id="IPR025191">
    <property type="entry name" value="DUF4125"/>
</dbReference>
<keyword evidence="3" id="KW-1185">Reference proteome</keyword>
<dbReference type="AlphaFoldDB" id="A0A2N5IYJ0"/>
<evidence type="ECO:0000313" key="2">
    <source>
        <dbReference type="EMBL" id="PLS27006.1"/>
    </source>
</evidence>
<organism evidence="2 3">
    <name type="scientific">Bifidobacterium anseris</name>
    <dbReference type="NCBI Taxonomy" id="2020963"/>
    <lineage>
        <taxon>Bacteria</taxon>
        <taxon>Bacillati</taxon>
        <taxon>Actinomycetota</taxon>
        <taxon>Actinomycetes</taxon>
        <taxon>Bifidobacteriales</taxon>
        <taxon>Bifidobacteriaceae</taxon>
        <taxon>Bifidobacterium</taxon>
    </lineage>
</organism>
<feature type="region of interest" description="Disordered" evidence="1">
    <location>
        <begin position="1"/>
        <end position="20"/>
    </location>
</feature>
<evidence type="ECO:0000313" key="3">
    <source>
        <dbReference type="Proteomes" id="UP000234935"/>
    </source>
</evidence>
<gene>
    <name evidence="2" type="ORF">CGZ88_1491</name>
</gene>
<dbReference type="EMBL" id="NMYC01000005">
    <property type="protein sequence ID" value="PLS27006.1"/>
    <property type="molecule type" value="Genomic_DNA"/>
</dbReference>
<feature type="region of interest" description="Disordered" evidence="1">
    <location>
        <begin position="211"/>
        <end position="239"/>
    </location>
</feature>
<dbReference type="Pfam" id="PF13526">
    <property type="entry name" value="DUF4125"/>
    <property type="match status" value="1"/>
</dbReference>
<dbReference type="Proteomes" id="UP000234935">
    <property type="component" value="Unassembled WGS sequence"/>
</dbReference>
<protein>
    <recommendedName>
        <fullName evidence="4">DUF4125 domain-containing protein</fullName>
    </recommendedName>
</protein>
<evidence type="ECO:0000256" key="1">
    <source>
        <dbReference type="SAM" id="MobiDB-lite"/>
    </source>
</evidence>
<proteinExistence type="predicted"/>
<evidence type="ECO:0008006" key="4">
    <source>
        <dbReference type="Google" id="ProtNLM"/>
    </source>
</evidence>
<accession>A0A2N5IYJ0</accession>
<name>A0A2N5IYJ0_9BIFI</name>
<comment type="caution">
    <text evidence="2">The sequence shown here is derived from an EMBL/GenBank/DDBJ whole genome shotgun (WGS) entry which is preliminary data.</text>
</comment>
<sequence>MMTREQDAAQNGNAAQDGEREALVEEIVRHEWDMFQRTTNEGGRAACQGNWPMFALMRTSQFMPWPVALIRSYLQDLRDAEREGRNLVEEKYARMMASTEPERFRRDIAPHIPALDGARVARQERIVARQLDWARDFVAHFPHIGANMRVLSSDQDTLERTSYETYLRGELGTYSPRTLALYEDFVARTQAHGGNLTQQTVAWTMRMAGATSLEEAERTQTEQAQHERTQHDEASSGAF</sequence>
<reference evidence="2 3" key="1">
    <citation type="submission" date="2017-07" db="EMBL/GenBank/DDBJ databases">
        <title>Bifidobacterium novel species.</title>
        <authorList>
            <person name="Lugli G.A."/>
            <person name="Milani C."/>
            <person name="Duranti S."/>
            <person name="Mangifesta M."/>
        </authorList>
    </citation>
    <scope>NUCLEOTIDE SEQUENCE [LARGE SCALE GENOMIC DNA]</scope>
    <source>
        <strain evidence="3">Goo31D</strain>
    </source>
</reference>